<dbReference type="EC" id="2.4.2.19" evidence="6"/>
<feature type="binding site" evidence="7">
    <location>
        <position position="210"/>
    </location>
    <ligand>
        <name>substrate</name>
    </ligand>
</feature>
<proteinExistence type="inferred from homology"/>
<evidence type="ECO:0000256" key="1">
    <source>
        <dbReference type="ARBA" id="ARBA00004893"/>
    </source>
</evidence>
<feature type="binding site" evidence="7">
    <location>
        <position position="177"/>
    </location>
    <ligand>
        <name>substrate</name>
    </ligand>
</feature>
<feature type="binding site" evidence="7">
    <location>
        <begin position="143"/>
        <end position="145"/>
    </location>
    <ligand>
        <name>substrate</name>
    </ligand>
</feature>
<dbReference type="InterPro" id="IPR022412">
    <property type="entry name" value="Quinolinate_PRibosylTrfase_N"/>
</dbReference>
<dbReference type="SUPFAM" id="SSF54675">
    <property type="entry name" value="Nicotinate/Quinolinate PRTase N-terminal domain-like"/>
    <property type="match status" value="1"/>
</dbReference>
<comment type="similarity">
    <text evidence="2 6">Belongs to the NadC/ModD family.</text>
</comment>
<feature type="binding site" evidence="7">
    <location>
        <position position="167"/>
    </location>
    <ligand>
        <name>substrate</name>
    </ligand>
</feature>
<dbReference type="InterPro" id="IPR037128">
    <property type="entry name" value="Quinolinate_PRibosylTase_N_sf"/>
</dbReference>
<keyword evidence="4 6" id="KW-0328">Glycosyltransferase</keyword>
<dbReference type="PANTHER" id="PTHR32179:SF3">
    <property type="entry name" value="NICOTINATE-NUCLEOTIDE PYROPHOSPHORYLASE [CARBOXYLATING]"/>
    <property type="match status" value="1"/>
</dbReference>
<organism evidence="10 11">
    <name type="scientific">Chloropicon roscoffensis</name>
    <dbReference type="NCBI Taxonomy" id="1461544"/>
    <lineage>
        <taxon>Eukaryota</taxon>
        <taxon>Viridiplantae</taxon>
        <taxon>Chlorophyta</taxon>
        <taxon>Chloropicophyceae</taxon>
        <taxon>Chloropicales</taxon>
        <taxon>Chloropicaceae</taxon>
        <taxon>Chloropicon</taxon>
    </lineage>
</organism>
<comment type="function">
    <text evidence="6">Involved in the catabolism of quinolinic acid (QA).</text>
</comment>
<comment type="catalytic activity">
    <reaction evidence="6">
        <text>nicotinate beta-D-ribonucleotide + CO2 + diphosphate = quinolinate + 5-phospho-alpha-D-ribose 1-diphosphate + 2 H(+)</text>
        <dbReference type="Rhea" id="RHEA:12733"/>
        <dbReference type="ChEBI" id="CHEBI:15378"/>
        <dbReference type="ChEBI" id="CHEBI:16526"/>
        <dbReference type="ChEBI" id="CHEBI:29959"/>
        <dbReference type="ChEBI" id="CHEBI:33019"/>
        <dbReference type="ChEBI" id="CHEBI:57502"/>
        <dbReference type="ChEBI" id="CHEBI:58017"/>
        <dbReference type="EC" id="2.4.2.19"/>
    </reaction>
</comment>
<reference evidence="10 11" key="1">
    <citation type="submission" date="2024-03" db="EMBL/GenBank/DDBJ databases">
        <title>Complete genome sequence of the green alga Chloropicon roscoffensis RCC1871.</title>
        <authorList>
            <person name="Lemieux C."/>
            <person name="Pombert J.-F."/>
            <person name="Otis C."/>
            <person name="Turmel M."/>
        </authorList>
    </citation>
    <scope>NUCLEOTIDE SEQUENCE [LARGE SCALE GENOMIC DNA]</scope>
    <source>
        <strain evidence="10 11">RCC1871</strain>
    </source>
</reference>
<evidence type="ECO:0000313" key="11">
    <source>
        <dbReference type="Proteomes" id="UP001472866"/>
    </source>
</evidence>
<dbReference type="EMBL" id="CP151504">
    <property type="protein sequence ID" value="WZN61442.1"/>
    <property type="molecule type" value="Genomic_DNA"/>
</dbReference>
<feature type="binding site" evidence="7">
    <location>
        <begin position="272"/>
        <end position="274"/>
    </location>
    <ligand>
        <name>substrate</name>
    </ligand>
</feature>
<feature type="binding site" evidence="7">
    <location>
        <begin position="293"/>
        <end position="295"/>
    </location>
    <ligand>
        <name>substrate</name>
    </ligand>
</feature>
<evidence type="ECO:0000256" key="5">
    <source>
        <dbReference type="ARBA" id="ARBA00022679"/>
    </source>
</evidence>
<dbReference type="FunFam" id="3.20.20.70:FF:000149">
    <property type="entry name" value="Nicotinate-nucleotide pyrophosphorylase [carboxylating]"/>
    <property type="match status" value="1"/>
</dbReference>
<dbReference type="Pfam" id="PF02749">
    <property type="entry name" value="QRPTase_N"/>
    <property type="match status" value="1"/>
</dbReference>
<dbReference type="GO" id="GO:0004514">
    <property type="term" value="F:nicotinate-nucleotide diphosphorylase (carboxylating) activity"/>
    <property type="evidence" value="ECO:0007669"/>
    <property type="project" value="UniProtKB-EC"/>
</dbReference>
<dbReference type="PANTHER" id="PTHR32179">
    <property type="entry name" value="NICOTINATE-NUCLEOTIDE PYROPHOSPHORYLASE [CARBOXYLATING]"/>
    <property type="match status" value="1"/>
</dbReference>
<sequence>MAENGRVSIPDHPTFELDGLIRSCLSEDLGDRGDITSLATVGDSVTASGVFVAKEGGVVAGVEVAERVFAMVDDAGVSRSWSVKDGGRVERGDVIGTIEGKARSVLKAERLALNFMQRMSGVATLTSTMRDKLFGSGAKILDTRKTVPGLRVLDKWAVLLGGGTSHRIGLYDMMMIKDNHIAAAGGIEEALRAADSYLSEQGLSVPVEVEVETLDQVDQVLTYLRANPKTFLTRVMLDNMVVRRAEGGDGYDTSLLEKSVAKIEGKLETEASGNINLDSVEAVGRTGVQFISSGALTHSVRALDISLKLKTNAA</sequence>
<accession>A0AAX4P673</accession>
<feature type="domain" description="Quinolinate phosphoribosyl transferase C-terminal" evidence="8">
    <location>
        <begin position="122"/>
        <end position="308"/>
    </location>
</feature>
<dbReference type="Gene3D" id="3.90.1170.20">
    <property type="entry name" value="Quinolinate phosphoribosyl transferase, N-terminal domain"/>
    <property type="match status" value="1"/>
</dbReference>
<dbReference type="AlphaFoldDB" id="A0AAX4P673"/>
<comment type="pathway">
    <text evidence="1 6">Cofactor biosynthesis; NAD(+) biosynthesis; nicotinate D-ribonucleotide from quinolinate: step 1/1.</text>
</comment>
<keyword evidence="5 6" id="KW-0808">Transferase</keyword>
<dbReference type="GO" id="GO:0009435">
    <property type="term" value="P:NAD+ biosynthetic process"/>
    <property type="evidence" value="ECO:0007669"/>
    <property type="project" value="InterPro"/>
</dbReference>
<comment type="subunit">
    <text evidence="6">Hexamer formed by 3 homodimers.</text>
</comment>
<dbReference type="CDD" id="cd01572">
    <property type="entry name" value="QPRTase"/>
    <property type="match status" value="1"/>
</dbReference>
<evidence type="ECO:0000256" key="2">
    <source>
        <dbReference type="ARBA" id="ARBA00009400"/>
    </source>
</evidence>
<evidence type="ECO:0000313" key="10">
    <source>
        <dbReference type="EMBL" id="WZN61442.1"/>
    </source>
</evidence>
<dbReference type="Pfam" id="PF01729">
    <property type="entry name" value="QRPTase_C"/>
    <property type="match status" value="1"/>
</dbReference>
<protein>
    <recommendedName>
        <fullName evidence="6">Nicotinate-nucleotide pyrophosphorylase [carboxylating]</fullName>
        <ecNumber evidence="6">2.4.2.19</ecNumber>
    </recommendedName>
    <alternativeName>
        <fullName evidence="6">Quinolinate phosphoribosyltransferase [decarboxylating]</fullName>
    </alternativeName>
</protein>
<evidence type="ECO:0000256" key="4">
    <source>
        <dbReference type="ARBA" id="ARBA00022676"/>
    </source>
</evidence>
<evidence type="ECO:0000256" key="6">
    <source>
        <dbReference type="PIRNR" id="PIRNR006250"/>
    </source>
</evidence>
<dbReference type="GO" id="GO:0034213">
    <property type="term" value="P:quinolinate catabolic process"/>
    <property type="evidence" value="ECO:0007669"/>
    <property type="project" value="TreeGrafter"/>
</dbReference>
<dbReference type="SUPFAM" id="SSF51690">
    <property type="entry name" value="Nicotinate/Quinolinate PRTase C-terminal domain-like"/>
    <property type="match status" value="1"/>
</dbReference>
<dbReference type="GO" id="GO:0005737">
    <property type="term" value="C:cytoplasm"/>
    <property type="evidence" value="ECO:0007669"/>
    <property type="project" value="TreeGrafter"/>
</dbReference>
<dbReference type="InterPro" id="IPR027277">
    <property type="entry name" value="NadC/ModD"/>
</dbReference>
<dbReference type="PIRSF" id="PIRSF006250">
    <property type="entry name" value="NadC_ModD"/>
    <property type="match status" value="1"/>
</dbReference>
<gene>
    <name evidence="10" type="ORF">HKI87_04g29770</name>
</gene>
<dbReference type="InterPro" id="IPR004393">
    <property type="entry name" value="NadC"/>
</dbReference>
<dbReference type="FunFam" id="3.90.1170.20:FF:000001">
    <property type="entry name" value="Nicotinate-nucleotide diphosphorylase (Carboxylating)"/>
    <property type="match status" value="1"/>
</dbReference>
<feature type="binding site" evidence="7">
    <location>
        <position position="110"/>
    </location>
    <ligand>
        <name>substrate</name>
    </ligand>
</feature>
<evidence type="ECO:0000256" key="3">
    <source>
        <dbReference type="ARBA" id="ARBA00022642"/>
    </source>
</evidence>
<feature type="domain" description="Quinolinate phosphoribosyl transferase N-terminal" evidence="9">
    <location>
        <begin position="34"/>
        <end position="120"/>
    </location>
</feature>
<name>A0AAX4P673_9CHLO</name>
<dbReference type="NCBIfam" id="TIGR00078">
    <property type="entry name" value="nadC"/>
    <property type="match status" value="1"/>
</dbReference>
<evidence type="ECO:0000256" key="7">
    <source>
        <dbReference type="PIRSR" id="PIRSR006250-1"/>
    </source>
</evidence>
<feature type="binding site" evidence="7">
    <location>
        <position position="238"/>
    </location>
    <ligand>
        <name>substrate</name>
    </ligand>
</feature>
<dbReference type="InterPro" id="IPR013785">
    <property type="entry name" value="Aldolase_TIM"/>
</dbReference>
<evidence type="ECO:0000259" key="8">
    <source>
        <dbReference type="Pfam" id="PF01729"/>
    </source>
</evidence>
<dbReference type="InterPro" id="IPR002638">
    <property type="entry name" value="Quinolinate_PRibosylTrfase_C"/>
</dbReference>
<evidence type="ECO:0000259" key="9">
    <source>
        <dbReference type="Pfam" id="PF02749"/>
    </source>
</evidence>
<dbReference type="Proteomes" id="UP001472866">
    <property type="component" value="Chromosome 04"/>
</dbReference>
<keyword evidence="3 6" id="KW-0662">Pyridine nucleotide biosynthesis</keyword>
<keyword evidence="11" id="KW-1185">Reference proteome</keyword>
<dbReference type="Gene3D" id="3.20.20.70">
    <property type="entry name" value="Aldolase class I"/>
    <property type="match status" value="1"/>
</dbReference>
<dbReference type="InterPro" id="IPR036068">
    <property type="entry name" value="Nicotinate_pribotase-like_C"/>
</dbReference>